<reference evidence="2" key="1">
    <citation type="submission" date="2021-02" db="EMBL/GenBank/DDBJ databases">
        <authorList>
            <person name="Dougan E. K."/>
            <person name="Rhodes N."/>
            <person name="Thang M."/>
            <person name="Chan C."/>
        </authorList>
    </citation>
    <scope>NUCLEOTIDE SEQUENCE</scope>
</reference>
<evidence type="ECO:0000313" key="2">
    <source>
        <dbReference type="EMBL" id="CAE7410440.1"/>
    </source>
</evidence>
<feature type="transmembrane region" description="Helical" evidence="1">
    <location>
        <begin position="531"/>
        <end position="550"/>
    </location>
</feature>
<feature type="transmembrane region" description="Helical" evidence="1">
    <location>
        <begin position="188"/>
        <end position="210"/>
    </location>
</feature>
<gene>
    <name evidence="2" type="ORF">SNAT2548_LOCUS22322</name>
</gene>
<protein>
    <submittedName>
        <fullName evidence="2">Uncharacterized protein</fullName>
    </submittedName>
</protein>
<feature type="transmembrane region" description="Helical" evidence="1">
    <location>
        <begin position="222"/>
        <end position="242"/>
    </location>
</feature>
<keyword evidence="1" id="KW-1133">Transmembrane helix</keyword>
<sequence length="608" mass="68502">MNFAACGSVLWLGCNETMVLNAKDAWRDVAINLQCMHLDKLSKSDLELWLQCGGDLRLQPFGTPLLSHLNDEEAKDFLKERAASRMWEKIAGDWRTWAALGAALVASFAALGLEHFAKYSRLRRPQAERRERTERTERTPFELGAHTLVCRAFGRPNVVLRRIWRLCDISAFMILVGFRPIVMYWASWLPLVAILYIVPGIAAFGPKAVLSNPLLILTTGNLASCVFGLLRVVLLQILFVLVRDSQLSLWFDVDGYQEMQPVDASYWLSWLVDPDFHTWLVQKPWGIWPESDLQDTFTWAPSATADEIFQTVRNATEYFSLVYASCLLLAILRSFGRRSSASRCCGDLGESVDQFHEIRLAVRDILQKEAEEFSQVSKKIKPVVACGFPCQDAGIYPRVGLMLLDITLDINTIIGFLSERRFEFAGIMAFVVTRSLLKQMYILRPWHLRQALHSEPVIGSHVQSPPPPPPPRNADTCYADGPVTTDDHVVVHEVRNSESHGPAHAINASIQRGIMRQDLLDFLMEERSSEAIAAAWLTAWSIFLSVTTAFQMLVQTFSFLLSLVSVAGYLVQVCDWGTPFIPVHVEDAPKEAAAPPPDEDKDMVELYF</sequence>
<organism evidence="2 3">
    <name type="scientific">Symbiodinium natans</name>
    <dbReference type="NCBI Taxonomy" id="878477"/>
    <lineage>
        <taxon>Eukaryota</taxon>
        <taxon>Sar</taxon>
        <taxon>Alveolata</taxon>
        <taxon>Dinophyceae</taxon>
        <taxon>Suessiales</taxon>
        <taxon>Symbiodiniaceae</taxon>
        <taxon>Symbiodinium</taxon>
    </lineage>
</organism>
<evidence type="ECO:0000313" key="3">
    <source>
        <dbReference type="Proteomes" id="UP000604046"/>
    </source>
</evidence>
<dbReference type="AlphaFoldDB" id="A0A812QYZ1"/>
<dbReference type="EMBL" id="CAJNDS010002284">
    <property type="protein sequence ID" value="CAE7410440.1"/>
    <property type="molecule type" value="Genomic_DNA"/>
</dbReference>
<accession>A0A812QYZ1</accession>
<keyword evidence="3" id="KW-1185">Reference proteome</keyword>
<evidence type="ECO:0000256" key="1">
    <source>
        <dbReference type="SAM" id="Phobius"/>
    </source>
</evidence>
<proteinExistence type="predicted"/>
<keyword evidence="1" id="KW-0472">Membrane</keyword>
<feature type="transmembrane region" description="Helical" evidence="1">
    <location>
        <begin position="94"/>
        <end position="113"/>
    </location>
</feature>
<comment type="caution">
    <text evidence="2">The sequence shown here is derived from an EMBL/GenBank/DDBJ whole genome shotgun (WGS) entry which is preliminary data.</text>
</comment>
<name>A0A812QYZ1_9DINO</name>
<dbReference type="Proteomes" id="UP000604046">
    <property type="component" value="Unassembled WGS sequence"/>
</dbReference>
<keyword evidence="1" id="KW-0812">Transmembrane</keyword>